<proteinExistence type="predicted"/>
<dbReference type="Proteomes" id="UP000711995">
    <property type="component" value="Unassembled WGS sequence"/>
</dbReference>
<dbReference type="AlphaFoldDB" id="A0A968KWI6"/>
<keyword evidence="2" id="KW-1185">Reference proteome</keyword>
<evidence type="ECO:0000313" key="1">
    <source>
        <dbReference type="EMBL" id="NIZ40845.1"/>
    </source>
</evidence>
<dbReference type="RefSeq" id="WP_167700433.1">
    <property type="nucleotide sequence ID" value="NZ_CP118174.1"/>
</dbReference>
<dbReference type="EMBL" id="JAATLJ010000001">
    <property type="protein sequence ID" value="NIZ40845.1"/>
    <property type="molecule type" value="Genomic_DNA"/>
</dbReference>
<protein>
    <submittedName>
        <fullName evidence="1">Uncharacterized protein</fullName>
    </submittedName>
</protein>
<gene>
    <name evidence="1" type="ORF">HCT14_04920</name>
</gene>
<accession>A0A968KWI6</accession>
<comment type="caution">
    <text evidence="1">The sequence shown here is derived from an EMBL/GenBank/DDBJ whole genome shotgun (WGS) entry which is preliminary data.</text>
</comment>
<evidence type="ECO:0000313" key="2">
    <source>
        <dbReference type="Proteomes" id="UP000711995"/>
    </source>
</evidence>
<name>A0A968KWI6_9SPIO</name>
<organism evidence="1 2">
    <name type="scientific">Entomospira entomophila</name>
    <dbReference type="NCBI Taxonomy" id="2719988"/>
    <lineage>
        <taxon>Bacteria</taxon>
        <taxon>Pseudomonadati</taxon>
        <taxon>Spirochaetota</taxon>
        <taxon>Spirochaetia</taxon>
        <taxon>Spirochaetales</taxon>
        <taxon>Spirochaetaceae</taxon>
        <taxon>Entomospira</taxon>
    </lineage>
</organism>
<reference evidence="1 2" key="1">
    <citation type="submission" date="2020-03" db="EMBL/GenBank/DDBJ databases">
        <title>Spirochaetal bacteria isolated from arthropods constitute a novel genus Entomospira genus novum within the order Spirochaetales.</title>
        <authorList>
            <person name="Grana-Miraglia L."/>
            <person name="Sikutova S."/>
            <person name="Fingerle V."/>
            <person name="Sing A."/>
            <person name="Castillo-Ramirez S."/>
            <person name="Margos G."/>
            <person name="Rudolf I."/>
        </authorList>
    </citation>
    <scope>NUCLEOTIDE SEQUENCE [LARGE SCALE GENOMIC DNA]</scope>
    <source>
        <strain evidence="1 2">BR193</strain>
    </source>
</reference>
<sequence>MKIKKDEIIFELWDRWKTMLPCYPEYIMENRSRMLDAVYENKPITDEEVLTYFREMLNEYAREFADRMTRVRRNWKHQIRRFAVLYLPKPLYRWIKELTRR</sequence>